<evidence type="ECO:0000256" key="1">
    <source>
        <dbReference type="SAM" id="SignalP"/>
    </source>
</evidence>
<keyword evidence="3" id="KW-1185">Reference proteome</keyword>
<accession>A0ABW2P391</accession>
<proteinExistence type="predicted"/>
<sequence length="237" mass="25217">MRQRGITHLRCNASNILAAIVLATTGCAASTTPPNRSCDEVAVGNGSSAGGIGISGKFDLTMALAIVDPPDGGGTPEIEWKPVYSIANLTKNRICIVDISTTFPTNRDKAGALLALKTARGTRQVDIYQNNAAVLSRTPSVTQRPPFALEPGATVLVRFHQYLTLTADGRDVPLRTDEDLSERLGPLFRLNRLDDGSYHCVPQYPLKVTVTSDIGTSTQEVINAIMPDGCGLILPTG</sequence>
<organism evidence="2 3">
    <name type="scientific">Sphaerisporangium rhizosphaerae</name>
    <dbReference type="NCBI Taxonomy" id="2269375"/>
    <lineage>
        <taxon>Bacteria</taxon>
        <taxon>Bacillati</taxon>
        <taxon>Actinomycetota</taxon>
        <taxon>Actinomycetes</taxon>
        <taxon>Streptosporangiales</taxon>
        <taxon>Streptosporangiaceae</taxon>
        <taxon>Sphaerisporangium</taxon>
    </lineage>
</organism>
<evidence type="ECO:0000313" key="2">
    <source>
        <dbReference type="EMBL" id="MFC7381646.1"/>
    </source>
</evidence>
<protein>
    <recommendedName>
        <fullName evidence="4">DUF4232 domain-containing protein</fullName>
    </recommendedName>
</protein>
<dbReference type="Proteomes" id="UP001596496">
    <property type="component" value="Unassembled WGS sequence"/>
</dbReference>
<feature type="chain" id="PRO_5047265530" description="DUF4232 domain-containing protein" evidence="1">
    <location>
        <begin position="29"/>
        <end position="237"/>
    </location>
</feature>
<evidence type="ECO:0008006" key="4">
    <source>
        <dbReference type="Google" id="ProtNLM"/>
    </source>
</evidence>
<dbReference type="PROSITE" id="PS51257">
    <property type="entry name" value="PROKAR_LIPOPROTEIN"/>
    <property type="match status" value="1"/>
</dbReference>
<evidence type="ECO:0000313" key="3">
    <source>
        <dbReference type="Proteomes" id="UP001596496"/>
    </source>
</evidence>
<reference evidence="3" key="1">
    <citation type="journal article" date="2019" name="Int. J. Syst. Evol. Microbiol.">
        <title>The Global Catalogue of Microorganisms (GCM) 10K type strain sequencing project: providing services to taxonomists for standard genome sequencing and annotation.</title>
        <authorList>
            <consortium name="The Broad Institute Genomics Platform"/>
            <consortium name="The Broad Institute Genome Sequencing Center for Infectious Disease"/>
            <person name="Wu L."/>
            <person name="Ma J."/>
        </authorList>
    </citation>
    <scope>NUCLEOTIDE SEQUENCE [LARGE SCALE GENOMIC DNA]</scope>
    <source>
        <strain evidence="3">CECT 7649</strain>
    </source>
</reference>
<gene>
    <name evidence="2" type="ORF">ACFQSB_05455</name>
</gene>
<name>A0ABW2P391_9ACTN</name>
<comment type="caution">
    <text evidence="2">The sequence shown here is derived from an EMBL/GenBank/DDBJ whole genome shotgun (WGS) entry which is preliminary data.</text>
</comment>
<dbReference type="RefSeq" id="WP_380824639.1">
    <property type="nucleotide sequence ID" value="NZ_JBHTCG010000003.1"/>
</dbReference>
<feature type="signal peptide" evidence="1">
    <location>
        <begin position="1"/>
        <end position="28"/>
    </location>
</feature>
<dbReference type="EMBL" id="JBHTCG010000003">
    <property type="protein sequence ID" value="MFC7381646.1"/>
    <property type="molecule type" value="Genomic_DNA"/>
</dbReference>
<keyword evidence="1" id="KW-0732">Signal</keyword>